<proteinExistence type="predicted"/>
<dbReference type="GO" id="GO:0015888">
    <property type="term" value="P:thiamine transport"/>
    <property type="evidence" value="ECO:0007669"/>
    <property type="project" value="TreeGrafter"/>
</dbReference>
<keyword evidence="1 2" id="KW-0732">Signal</keyword>
<evidence type="ECO:0000313" key="3">
    <source>
        <dbReference type="EMBL" id="OMQ26766.1"/>
    </source>
</evidence>
<dbReference type="InterPro" id="IPR017663">
    <property type="entry name" value="ABC_2-AEP-bd"/>
</dbReference>
<sequence>MKQGTSLLITALLATIAVPALANTDLTVYTAFEPEQLAELKNAFERQHRDINIKWVRDSTGVITARLLAEKNQPKADVVWGLAATSLMQLDQQQMLAGYAPKGLDKLDSRFRDDKAQPHWIGLDAFFSAICFNTVEAEKQGIPAPTHWSDLTKPIYKGKVIMPNPTSSGTGFLSVAGWLQTMGEQQGWQFMNKLHQNIDRYTHSGSAPCKLAASGETVIGISFDFPAASLKAKGAPIEVIFPSEGSGWDMEAAAIIKGTKKLDAARQLLDFAATEQANTLYNKSFAVVAIPQVAKTRAGYPTDINSQMIKNDFAWAARERNNILTQWASSFNGKSEAKQ</sequence>
<reference evidence="3 4" key="1">
    <citation type="submission" date="2016-11" db="EMBL/GenBank/DDBJ databases">
        <title>Rahnella oryzae sp. nov., isolated from rice root.</title>
        <authorList>
            <person name="Zhang X.-X."/>
            <person name="Zhang J."/>
        </authorList>
    </citation>
    <scope>NUCLEOTIDE SEQUENCE [LARGE SCALE GENOMIC DNA]</scope>
    <source>
        <strain evidence="3 4">J11-6</strain>
    </source>
</reference>
<dbReference type="OrthoDB" id="305758at2"/>
<dbReference type="RefSeq" id="WP_076939810.1">
    <property type="nucleotide sequence ID" value="NZ_MOXD01000001.1"/>
</dbReference>
<protein>
    <submittedName>
        <fullName evidence="3">Putative 2-aminoethylphosphonate ABC transporter substrate-binding protein</fullName>
    </submittedName>
</protein>
<name>A0A1S8CN24_9GAMM</name>
<gene>
    <name evidence="3" type="ORF">BMI79_00070</name>
</gene>
<dbReference type="AlphaFoldDB" id="A0A1S8CN24"/>
<dbReference type="NCBIfam" id="TIGR03261">
    <property type="entry name" value="phnS2"/>
    <property type="match status" value="1"/>
</dbReference>
<dbReference type="InterPro" id="IPR026045">
    <property type="entry name" value="Ferric-bd"/>
</dbReference>
<organism evidence="3 4">
    <name type="scientific">Serratia oryzae</name>
    <dbReference type="NCBI Taxonomy" id="2034155"/>
    <lineage>
        <taxon>Bacteria</taxon>
        <taxon>Pseudomonadati</taxon>
        <taxon>Pseudomonadota</taxon>
        <taxon>Gammaproteobacteria</taxon>
        <taxon>Enterobacterales</taxon>
        <taxon>Yersiniaceae</taxon>
        <taxon>Serratia</taxon>
    </lineage>
</organism>
<dbReference type="GO" id="GO:0030976">
    <property type="term" value="F:thiamine pyrophosphate binding"/>
    <property type="evidence" value="ECO:0007669"/>
    <property type="project" value="TreeGrafter"/>
</dbReference>
<dbReference type="CDD" id="cd13544">
    <property type="entry name" value="PBP2_Fbp_like_1"/>
    <property type="match status" value="1"/>
</dbReference>
<accession>A0A1S8CN24</accession>
<evidence type="ECO:0000313" key="4">
    <source>
        <dbReference type="Proteomes" id="UP000216021"/>
    </source>
</evidence>
<dbReference type="Gene3D" id="3.40.190.10">
    <property type="entry name" value="Periplasmic binding protein-like II"/>
    <property type="match status" value="2"/>
</dbReference>
<dbReference type="SUPFAM" id="SSF53850">
    <property type="entry name" value="Periplasmic binding protein-like II"/>
    <property type="match status" value="1"/>
</dbReference>
<evidence type="ECO:0000256" key="2">
    <source>
        <dbReference type="SAM" id="SignalP"/>
    </source>
</evidence>
<feature type="signal peptide" evidence="2">
    <location>
        <begin position="1"/>
        <end position="22"/>
    </location>
</feature>
<dbReference type="GO" id="GO:0030288">
    <property type="term" value="C:outer membrane-bounded periplasmic space"/>
    <property type="evidence" value="ECO:0007669"/>
    <property type="project" value="TreeGrafter"/>
</dbReference>
<dbReference type="PANTHER" id="PTHR30006">
    <property type="entry name" value="THIAMINE-BINDING PERIPLASMIC PROTEIN-RELATED"/>
    <property type="match status" value="1"/>
</dbReference>
<dbReference type="Proteomes" id="UP000216021">
    <property type="component" value="Unassembled WGS sequence"/>
</dbReference>
<dbReference type="PANTHER" id="PTHR30006:SF2">
    <property type="entry name" value="ABC TRANSPORTER SUBSTRATE-BINDING PROTEIN"/>
    <property type="match status" value="1"/>
</dbReference>
<dbReference type="GO" id="GO:0030975">
    <property type="term" value="F:thiamine binding"/>
    <property type="evidence" value="ECO:0007669"/>
    <property type="project" value="TreeGrafter"/>
</dbReference>
<keyword evidence="4" id="KW-1185">Reference proteome</keyword>
<dbReference type="Pfam" id="PF13343">
    <property type="entry name" value="SBP_bac_6"/>
    <property type="match status" value="1"/>
</dbReference>
<comment type="caution">
    <text evidence="3">The sequence shown here is derived from an EMBL/GenBank/DDBJ whole genome shotgun (WGS) entry which is preliminary data.</text>
</comment>
<dbReference type="EMBL" id="MOXD01000001">
    <property type="protein sequence ID" value="OMQ26766.1"/>
    <property type="molecule type" value="Genomic_DNA"/>
</dbReference>
<dbReference type="STRING" id="2034155.BMI79_00070"/>
<dbReference type="PIRSF" id="PIRSF002825">
    <property type="entry name" value="CfbpA"/>
    <property type="match status" value="1"/>
</dbReference>
<feature type="chain" id="PRO_5012842819" evidence="2">
    <location>
        <begin position="23"/>
        <end position="339"/>
    </location>
</feature>
<evidence type="ECO:0000256" key="1">
    <source>
        <dbReference type="ARBA" id="ARBA00022729"/>
    </source>
</evidence>